<reference evidence="2 3" key="1">
    <citation type="submission" date="2020-02" db="EMBL/GenBank/DDBJ databases">
        <authorList>
            <person name="Zhang X.-Y."/>
        </authorList>
    </citation>
    <scope>NUCLEOTIDE SEQUENCE [LARGE SCALE GENOMIC DNA]</scope>
    <source>
        <strain evidence="2 3">C33</strain>
    </source>
</reference>
<evidence type="ECO:0000256" key="1">
    <source>
        <dbReference type="SAM" id="MobiDB-lite"/>
    </source>
</evidence>
<organism evidence="2 3">
    <name type="scientific">Wenzhouxiangella limi</name>
    <dbReference type="NCBI Taxonomy" id="2707351"/>
    <lineage>
        <taxon>Bacteria</taxon>
        <taxon>Pseudomonadati</taxon>
        <taxon>Pseudomonadota</taxon>
        <taxon>Gammaproteobacteria</taxon>
        <taxon>Chromatiales</taxon>
        <taxon>Wenzhouxiangellaceae</taxon>
        <taxon>Wenzhouxiangella</taxon>
    </lineage>
</organism>
<dbReference type="Proteomes" id="UP000484885">
    <property type="component" value="Unassembled WGS sequence"/>
</dbReference>
<dbReference type="InterPro" id="IPR022025">
    <property type="entry name" value="Amidoligase_2"/>
</dbReference>
<sequence length="334" mass="38012">MNQSSARQPRFDPLPRQTTPAGDARRIGLELEVAEVRPQAMAEAVTAVVGGSIEHESAFLTRVRATEFGDFNIELDASILRDRRYQQALAEIGIDIGEGSARDNIEDLMSRVAGLIVPRELVGPPIPWTEFARLDEIRLRLHKAGAKGTHSSPFYAFGLQLNIEAASLDADYLLNMLRAFLLKYEWLLERSDVDLARRISPYVQSYPEDYVAHVLNPDYQPDLTTLIDDFLYYTPTRNRPLDLLPLFAHIDEQRVMAAPVEKELIKPRPAFHYRLPNCLIDEPDWNLSVPWNDWVAVERLAAEPRALEKECTSRLKSSSPVKRWLSALVRKLRS</sequence>
<keyword evidence="2" id="KW-0436">Ligase</keyword>
<comment type="caution">
    <text evidence="2">The sequence shown here is derived from an EMBL/GenBank/DDBJ whole genome shotgun (WGS) entry which is preliminary data.</text>
</comment>
<protein>
    <submittedName>
        <fullName evidence="2">Amidoligase enzyme</fullName>
    </submittedName>
</protein>
<dbReference type="EMBL" id="JAAGSC010000041">
    <property type="protein sequence ID" value="NDY95927.1"/>
    <property type="molecule type" value="Genomic_DNA"/>
</dbReference>
<gene>
    <name evidence="2" type="ORF">G3I74_09315</name>
</gene>
<accession>A0A845UWX8</accession>
<dbReference type="AlphaFoldDB" id="A0A845UWX8"/>
<keyword evidence="3" id="KW-1185">Reference proteome</keyword>
<dbReference type="Pfam" id="PF12224">
    <property type="entry name" value="Amidoligase_2"/>
    <property type="match status" value="1"/>
</dbReference>
<dbReference type="GO" id="GO:0016874">
    <property type="term" value="F:ligase activity"/>
    <property type="evidence" value="ECO:0007669"/>
    <property type="project" value="UniProtKB-KW"/>
</dbReference>
<feature type="region of interest" description="Disordered" evidence="1">
    <location>
        <begin position="1"/>
        <end position="24"/>
    </location>
</feature>
<proteinExistence type="predicted"/>
<evidence type="ECO:0000313" key="2">
    <source>
        <dbReference type="EMBL" id="NDY95927.1"/>
    </source>
</evidence>
<evidence type="ECO:0000313" key="3">
    <source>
        <dbReference type="Proteomes" id="UP000484885"/>
    </source>
</evidence>
<name>A0A845UWX8_9GAMM</name>
<dbReference type="RefSeq" id="WP_164211323.1">
    <property type="nucleotide sequence ID" value="NZ_JAAGSC010000041.1"/>
</dbReference>